<sequence length="290" mass="32354">MVKKRFVQCPQDKRCVSWDTRNAYPCDLVHMTCDGFQSFSFFSCPGRDLDRNPTLRHPCLNLWRPSVSVETRAAGDTRPDNFGTVTGRQSSDLIETVVRAAETFREGGDRRCGGGTSLWAETDARAVQAVSTGSLSSDEKRGVRDSPAILTTKSSKKIPTPRFPLADWIAPRFRLLRFPHQQGCRTEEGPNKITQELKAPVLRGDNLIGCHCDRVVWTMLCQGKLLAVMTTNRRDIQDEDSAWYTSSSSGSLGHKHSHCVGAAALTPWELLKILDTYKRELGGQQALDRV</sequence>
<organism evidence="1 2">
    <name type="scientific">Elysia crispata</name>
    <name type="common">lettuce slug</name>
    <dbReference type="NCBI Taxonomy" id="231223"/>
    <lineage>
        <taxon>Eukaryota</taxon>
        <taxon>Metazoa</taxon>
        <taxon>Spiralia</taxon>
        <taxon>Lophotrochozoa</taxon>
        <taxon>Mollusca</taxon>
        <taxon>Gastropoda</taxon>
        <taxon>Heterobranchia</taxon>
        <taxon>Euthyneura</taxon>
        <taxon>Panpulmonata</taxon>
        <taxon>Sacoglossa</taxon>
        <taxon>Placobranchoidea</taxon>
        <taxon>Plakobranchidae</taxon>
        <taxon>Elysia</taxon>
    </lineage>
</organism>
<gene>
    <name evidence="1" type="ORF">RRG08_046463</name>
</gene>
<evidence type="ECO:0000313" key="2">
    <source>
        <dbReference type="Proteomes" id="UP001283361"/>
    </source>
</evidence>
<dbReference type="Proteomes" id="UP001283361">
    <property type="component" value="Unassembled WGS sequence"/>
</dbReference>
<accession>A0AAE1D025</accession>
<comment type="caution">
    <text evidence="1">The sequence shown here is derived from an EMBL/GenBank/DDBJ whole genome shotgun (WGS) entry which is preliminary data.</text>
</comment>
<proteinExistence type="predicted"/>
<reference evidence="1" key="1">
    <citation type="journal article" date="2023" name="G3 (Bethesda)">
        <title>A reference genome for the long-term kleptoplast-retaining sea slug Elysia crispata morphotype clarki.</title>
        <authorList>
            <person name="Eastman K.E."/>
            <person name="Pendleton A.L."/>
            <person name="Shaikh M.A."/>
            <person name="Suttiyut T."/>
            <person name="Ogas R."/>
            <person name="Tomko P."/>
            <person name="Gavelis G."/>
            <person name="Widhalm J.R."/>
            <person name="Wisecaver J.H."/>
        </authorList>
    </citation>
    <scope>NUCLEOTIDE SEQUENCE</scope>
    <source>
        <strain evidence="1">ECLA1</strain>
    </source>
</reference>
<dbReference type="EMBL" id="JAWDGP010006108">
    <property type="protein sequence ID" value="KAK3747076.1"/>
    <property type="molecule type" value="Genomic_DNA"/>
</dbReference>
<dbReference type="AlphaFoldDB" id="A0AAE1D025"/>
<evidence type="ECO:0000313" key="1">
    <source>
        <dbReference type="EMBL" id="KAK3747076.1"/>
    </source>
</evidence>
<protein>
    <submittedName>
        <fullName evidence="1">Uncharacterized protein</fullName>
    </submittedName>
</protein>
<keyword evidence="2" id="KW-1185">Reference proteome</keyword>
<name>A0AAE1D025_9GAST</name>